<dbReference type="InterPro" id="IPR052944">
    <property type="entry name" value="Sporulation_related"/>
</dbReference>
<dbReference type="Proteomes" id="UP000178724">
    <property type="component" value="Unassembled WGS sequence"/>
</dbReference>
<proteinExistence type="predicted"/>
<gene>
    <name evidence="3" type="ORF">A2625_04190</name>
</gene>
<feature type="signal peptide" evidence="1">
    <location>
        <begin position="1"/>
        <end position="21"/>
    </location>
</feature>
<dbReference type="Gene3D" id="2.50.20.10">
    <property type="entry name" value="Lipoprotein localisation LolA/LolB/LppX"/>
    <property type="match status" value="1"/>
</dbReference>
<dbReference type="InterPro" id="IPR033399">
    <property type="entry name" value="TP_0789-like"/>
</dbReference>
<evidence type="ECO:0000256" key="1">
    <source>
        <dbReference type="SAM" id="SignalP"/>
    </source>
</evidence>
<dbReference type="EMBL" id="METM01000014">
    <property type="protein sequence ID" value="OGB90163.1"/>
    <property type="molecule type" value="Genomic_DNA"/>
</dbReference>
<accession>A0A1F4Q291</accession>
<comment type="caution">
    <text evidence="3">The sequence shown here is derived from an EMBL/GenBank/DDBJ whole genome shotgun (WGS) entry which is preliminary data.</text>
</comment>
<dbReference type="AlphaFoldDB" id="A0A1F4Q291"/>
<feature type="domain" description="Uncharacterized protein TP-0789" evidence="2">
    <location>
        <begin position="151"/>
        <end position="243"/>
    </location>
</feature>
<sequence>MKKAFLFLCFFAAICLSASLAAPLSLNEVIKNLQSNQSKIKDMYAETKTTITSNMVMPGQETKGPQKMVQKGKMWTKGESKSKIEMLSPMKQTTVTNGDKMAIINPETGQKMVQDLKRLKGQGTGGKGQESMSLEKAKEFFDLSVAEKDGGYVITGVPKKDNKFLGKMQFFVDPTKWVPVKIVMYDAKGKPMSQSEIEYKKVSDIWVPEKNKSLVTTPMGKMEVEMEFSNIKVNKGISDGEFKVE</sequence>
<dbReference type="Pfam" id="PF17131">
    <property type="entry name" value="LolA_like"/>
    <property type="match status" value="1"/>
</dbReference>
<evidence type="ECO:0000259" key="2">
    <source>
        <dbReference type="Pfam" id="PF17131"/>
    </source>
</evidence>
<feature type="chain" id="PRO_5009513466" description="Uncharacterized protein TP-0789 domain-containing protein" evidence="1">
    <location>
        <begin position="22"/>
        <end position="245"/>
    </location>
</feature>
<protein>
    <recommendedName>
        <fullName evidence="2">Uncharacterized protein TP-0789 domain-containing protein</fullName>
    </recommendedName>
</protein>
<organism evidence="3 4">
    <name type="scientific">candidate division WOR-1 bacterium RIFCSPHIGHO2_01_FULL_53_15</name>
    <dbReference type="NCBI Taxonomy" id="1802564"/>
    <lineage>
        <taxon>Bacteria</taxon>
        <taxon>Bacillati</taxon>
        <taxon>Saganbacteria</taxon>
    </lineage>
</organism>
<keyword evidence="1" id="KW-0732">Signal</keyword>
<name>A0A1F4Q291_UNCSA</name>
<dbReference type="PANTHER" id="PTHR37507:SF2">
    <property type="entry name" value="SPORULATION PROTEIN YDCC"/>
    <property type="match status" value="1"/>
</dbReference>
<reference evidence="3 4" key="1">
    <citation type="journal article" date="2016" name="Nat. Commun.">
        <title>Thousands of microbial genomes shed light on interconnected biogeochemical processes in an aquifer system.</title>
        <authorList>
            <person name="Anantharaman K."/>
            <person name="Brown C.T."/>
            <person name="Hug L.A."/>
            <person name="Sharon I."/>
            <person name="Castelle C.J."/>
            <person name="Probst A.J."/>
            <person name="Thomas B.C."/>
            <person name="Singh A."/>
            <person name="Wilkins M.J."/>
            <person name="Karaoz U."/>
            <person name="Brodie E.L."/>
            <person name="Williams K.H."/>
            <person name="Hubbard S.S."/>
            <person name="Banfield J.F."/>
        </authorList>
    </citation>
    <scope>NUCLEOTIDE SEQUENCE [LARGE SCALE GENOMIC DNA]</scope>
</reference>
<dbReference type="PANTHER" id="PTHR37507">
    <property type="entry name" value="SPORULATION PROTEIN YDCC"/>
    <property type="match status" value="1"/>
</dbReference>
<evidence type="ECO:0000313" key="4">
    <source>
        <dbReference type="Proteomes" id="UP000178724"/>
    </source>
</evidence>
<evidence type="ECO:0000313" key="3">
    <source>
        <dbReference type="EMBL" id="OGB90163.1"/>
    </source>
</evidence>
<dbReference type="SUPFAM" id="SSF89392">
    <property type="entry name" value="Prokaryotic lipoproteins and lipoprotein localization factors"/>
    <property type="match status" value="1"/>
</dbReference>
<dbReference type="InterPro" id="IPR029046">
    <property type="entry name" value="LolA/LolB/LppX"/>
</dbReference>